<dbReference type="Gene3D" id="3.40.50.300">
    <property type="entry name" value="P-loop containing nucleotide triphosphate hydrolases"/>
    <property type="match status" value="1"/>
</dbReference>
<dbReference type="Gene3D" id="1.10.10.10">
    <property type="entry name" value="Winged helix-like DNA-binding domain superfamily/Winged helix DNA-binding domain"/>
    <property type="match status" value="1"/>
</dbReference>
<dbReference type="InterPro" id="IPR011990">
    <property type="entry name" value="TPR-like_helical_dom_sf"/>
</dbReference>
<dbReference type="InterPro" id="IPR041664">
    <property type="entry name" value="AAA_16"/>
</dbReference>
<keyword evidence="5" id="KW-1185">Reference proteome</keyword>
<gene>
    <name evidence="4" type="ORF">KO481_25795</name>
</gene>
<dbReference type="PANTHER" id="PTHR16305">
    <property type="entry name" value="TESTICULAR SOLUBLE ADENYLYL CYCLASE"/>
    <property type="match status" value="1"/>
</dbReference>
<sequence length="954" mass="102328">MGASPGLPPYDGPEGRLIGRRDELDRISRRIDRVVAGEGGVVLIEGEPGIGKSVMLSAAARLASVRGVQVVRSDAKELAQRVPFGAMAALRDTLEATSSPRSGRAPVERETLADAPTLGHELGIIENLLAMIENRCVVGPFALILDDAHWADPSSLRALQRLGHLVRELPLLILLAALPLSRGRNLPALFAEFESGGAELVRLGPMGDAEVAVLVERSLGSAAGPLLSAAVASAGGNPLYVTELVAGLSQAGMLEGGEISTAATAFAVSDAGEIRLPESLTDVVARRLDYLPARSRQILSMAAALGHGIEAVELAEFLEAPLIDVWNVISMAVGSGILERHGAELTFRHDLIRQVLADQLPPATRVMLQSRAARVLMSMEAPVERVAMYLLPGEGPLDPIGLEWLTASVERLTVRAPELAAGLLARAIETPRLDPALHDELRLWQIRALLWSGNPTHAEAVARHVLSLGSTVVSRQQSDNIMLHWLLAHACFARGNLSDAIAVAESVLGVPGLTPVQQGQFHGFRGLSYVLLERFDIAEEAAARAMTIGDACADPVAWGLGSLALGSLRFQQGFLDEAQQLGDQLVRSFESSGRRRLSTIEPYSLSGICLTELDRYEAAEKMLTRAVRYSESMSGAYLGSNRLELARLHFLRGRWDDALVDLGGCREAPDVFGFAATADCFAALVAVHRGTFTGTPDSLPAPRDRLEGRGYRHLRPWVQALVYETQGDPARAMDTLLGPSNELVDGVVCATVYHAYPDLVRMAIAAGRKDVVGKVAAAADTLQARHSTPSRRATAELCHGMADGDSALVARAVDSFREADRPWYQAQANEFLATLLAAEGHTVQARSALDAAVELYTGFGAEWDIARAEASLREFGIRRGRRGPRNRPKNGWQSLTPTEKKVAALVAQGLSNPDIATRMFLSPRTVQSHISNILTKLKLQSRIQVAIAMAAQGA</sequence>
<reference evidence="4 5" key="1">
    <citation type="submission" date="2021-06" db="EMBL/GenBank/DDBJ databases">
        <title>Actinomycetes sequencing.</title>
        <authorList>
            <person name="Shan Q."/>
        </authorList>
    </citation>
    <scope>NUCLEOTIDE SEQUENCE [LARGE SCALE GENOMIC DNA]</scope>
    <source>
        <strain evidence="4 5">NEAU-G5</strain>
    </source>
</reference>
<dbReference type="PROSITE" id="PS50043">
    <property type="entry name" value="HTH_LUXR_2"/>
    <property type="match status" value="1"/>
</dbReference>
<dbReference type="SUPFAM" id="SSF46894">
    <property type="entry name" value="C-terminal effector domain of the bipartite response regulators"/>
    <property type="match status" value="1"/>
</dbReference>
<dbReference type="Pfam" id="PF00196">
    <property type="entry name" value="GerE"/>
    <property type="match status" value="1"/>
</dbReference>
<dbReference type="SMART" id="SM00382">
    <property type="entry name" value="AAA"/>
    <property type="match status" value="1"/>
</dbReference>
<dbReference type="CDD" id="cd06170">
    <property type="entry name" value="LuxR_C_like"/>
    <property type="match status" value="1"/>
</dbReference>
<evidence type="ECO:0000313" key="4">
    <source>
        <dbReference type="EMBL" id="MBU3064931.1"/>
    </source>
</evidence>
<dbReference type="InterPro" id="IPR027417">
    <property type="entry name" value="P-loop_NTPase"/>
</dbReference>
<accession>A0ABS6B6A4</accession>
<dbReference type="RefSeq" id="WP_215920587.1">
    <property type="nucleotide sequence ID" value="NZ_JAHKNI010000009.1"/>
</dbReference>
<dbReference type="SMART" id="SM00421">
    <property type="entry name" value="HTH_LUXR"/>
    <property type="match status" value="1"/>
</dbReference>
<dbReference type="PRINTS" id="PR00038">
    <property type="entry name" value="HTHLUXR"/>
</dbReference>
<organism evidence="4 5">
    <name type="scientific">Nocardia albiluteola</name>
    <dbReference type="NCBI Taxonomy" id="2842303"/>
    <lineage>
        <taxon>Bacteria</taxon>
        <taxon>Bacillati</taxon>
        <taxon>Actinomycetota</taxon>
        <taxon>Actinomycetes</taxon>
        <taxon>Mycobacteriales</taxon>
        <taxon>Nocardiaceae</taxon>
        <taxon>Nocardia</taxon>
    </lineage>
</organism>
<feature type="domain" description="HTH luxR-type" evidence="3">
    <location>
        <begin position="888"/>
        <end position="953"/>
    </location>
</feature>
<dbReference type="Proteomes" id="UP000733379">
    <property type="component" value="Unassembled WGS sequence"/>
</dbReference>
<dbReference type="EMBL" id="JAHKNI010000009">
    <property type="protein sequence ID" value="MBU3064931.1"/>
    <property type="molecule type" value="Genomic_DNA"/>
</dbReference>
<dbReference type="PANTHER" id="PTHR16305:SF35">
    <property type="entry name" value="TRANSCRIPTIONAL ACTIVATOR DOMAIN"/>
    <property type="match status" value="1"/>
</dbReference>
<name>A0ABS6B6A4_9NOCA</name>
<proteinExistence type="predicted"/>
<evidence type="ECO:0000259" key="3">
    <source>
        <dbReference type="PROSITE" id="PS50043"/>
    </source>
</evidence>
<dbReference type="Pfam" id="PF13424">
    <property type="entry name" value="TPR_12"/>
    <property type="match status" value="1"/>
</dbReference>
<evidence type="ECO:0000256" key="1">
    <source>
        <dbReference type="ARBA" id="ARBA00022741"/>
    </source>
</evidence>
<evidence type="ECO:0000313" key="5">
    <source>
        <dbReference type="Proteomes" id="UP000733379"/>
    </source>
</evidence>
<dbReference type="Gene3D" id="1.25.40.10">
    <property type="entry name" value="Tetratricopeptide repeat domain"/>
    <property type="match status" value="1"/>
</dbReference>
<dbReference type="InterPro" id="IPR016032">
    <property type="entry name" value="Sig_transdc_resp-reg_C-effctor"/>
</dbReference>
<dbReference type="SUPFAM" id="SSF48452">
    <property type="entry name" value="TPR-like"/>
    <property type="match status" value="2"/>
</dbReference>
<dbReference type="SUPFAM" id="SSF52540">
    <property type="entry name" value="P-loop containing nucleoside triphosphate hydrolases"/>
    <property type="match status" value="1"/>
</dbReference>
<protein>
    <submittedName>
        <fullName evidence="4">AAA family ATPase</fullName>
    </submittedName>
</protein>
<keyword evidence="2" id="KW-0067">ATP-binding</keyword>
<dbReference type="Pfam" id="PF13191">
    <property type="entry name" value="AAA_16"/>
    <property type="match status" value="1"/>
</dbReference>
<keyword evidence="1" id="KW-0547">Nucleotide-binding</keyword>
<dbReference type="InterPro" id="IPR036388">
    <property type="entry name" value="WH-like_DNA-bd_sf"/>
</dbReference>
<comment type="caution">
    <text evidence="4">The sequence shown here is derived from an EMBL/GenBank/DDBJ whole genome shotgun (WGS) entry which is preliminary data.</text>
</comment>
<evidence type="ECO:0000256" key="2">
    <source>
        <dbReference type="ARBA" id="ARBA00022840"/>
    </source>
</evidence>
<dbReference type="InterPro" id="IPR003593">
    <property type="entry name" value="AAA+_ATPase"/>
</dbReference>
<dbReference type="PROSITE" id="PS00622">
    <property type="entry name" value="HTH_LUXR_1"/>
    <property type="match status" value="1"/>
</dbReference>
<dbReference type="InterPro" id="IPR000792">
    <property type="entry name" value="Tscrpt_reg_LuxR_C"/>
</dbReference>